<protein>
    <submittedName>
        <fullName evidence="2">Uncharacterized protein</fullName>
    </submittedName>
</protein>
<comment type="caution">
    <text evidence="2">The sequence shown here is derived from an EMBL/GenBank/DDBJ whole genome shotgun (WGS) entry which is preliminary data.</text>
</comment>
<sequence length="98" mass="10381">MVKIAAPMFLLTAALASLGEARNCKSGISYCGSTLLNIGDYSNQINKALKSAGQPTNDFTRAQNSLFYCEGGKHGDIRYTKLCPGGCKDHGNGKSDTC</sequence>
<evidence type="ECO:0000256" key="1">
    <source>
        <dbReference type="SAM" id="SignalP"/>
    </source>
</evidence>
<reference evidence="2" key="1">
    <citation type="submission" date="2022-10" db="EMBL/GenBank/DDBJ databases">
        <title>Tapping the CABI collections for fungal endophytes: first genome assemblies for Collariella, Neodidymelliopsis, Ascochyta clinopodiicola, Didymella pomorum, Didymosphaeria variabile, Neocosmospora piperis and Neocucurbitaria cava.</title>
        <authorList>
            <person name="Hill R."/>
        </authorList>
    </citation>
    <scope>NUCLEOTIDE SEQUENCE</scope>
    <source>
        <strain evidence="2">IMI 366586</strain>
    </source>
</reference>
<feature type="chain" id="PRO_5040844471" evidence="1">
    <location>
        <begin position="22"/>
        <end position="98"/>
    </location>
</feature>
<dbReference type="EMBL" id="JAPEUR010000079">
    <property type="protein sequence ID" value="KAJ4322671.1"/>
    <property type="molecule type" value="Genomic_DNA"/>
</dbReference>
<feature type="signal peptide" evidence="1">
    <location>
        <begin position="1"/>
        <end position="21"/>
    </location>
</feature>
<evidence type="ECO:0000313" key="3">
    <source>
        <dbReference type="Proteomes" id="UP001140502"/>
    </source>
</evidence>
<name>A0A9W9BPZ7_9HYPO</name>
<keyword evidence="3" id="KW-1185">Reference proteome</keyword>
<dbReference type="OrthoDB" id="4186099at2759"/>
<evidence type="ECO:0000313" key="2">
    <source>
        <dbReference type="EMBL" id="KAJ4322671.1"/>
    </source>
</evidence>
<gene>
    <name evidence="2" type="ORF">N0V84_004696</name>
</gene>
<organism evidence="2 3">
    <name type="scientific">Fusarium piperis</name>
    <dbReference type="NCBI Taxonomy" id="1435070"/>
    <lineage>
        <taxon>Eukaryota</taxon>
        <taxon>Fungi</taxon>
        <taxon>Dikarya</taxon>
        <taxon>Ascomycota</taxon>
        <taxon>Pezizomycotina</taxon>
        <taxon>Sordariomycetes</taxon>
        <taxon>Hypocreomycetidae</taxon>
        <taxon>Hypocreales</taxon>
        <taxon>Nectriaceae</taxon>
        <taxon>Fusarium</taxon>
        <taxon>Fusarium solani species complex</taxon>
    </lineage>
</organism>
<dbReference type="AlphaFoldDB" id="A0A9W9BPZ7"/>
<dbReference type="Proteomes" id="UP001140502">
    <property type="component" value="Unassembled WGS sequence"/>
</dbReference>
<keyword evidence="1" id="KW-0732">Signal</keyword>
<accession>A0A9W9BPZ7</accession>
<proteinExistence type="predicted"/>